<evidence type="ECO:0008006" key="3">
    <source>
        <dbReference type="Google" id="ProtNLM"/>
    </source>
</evidence>
<dbReference type="AlphaFoldDB" id="A0AAE3JQW9"/>
<protein>
    <recommendedName>
        <fullName evidence="3">Glycosyltransferase</fullName>
    </recommendedName>
</protein>
<organism evidence="1 2">
    <name type="scientific">Cerina litoralis</name>
    <dbReference type="NCBI Taxonomy" id="2874477"/>
    <lineage>
        <taxon>Bacteria</taxon>
        <taxon>Pseudomonadati</taxon>
        <taxon>Bacteroidota</taxon>
        <taxon>Flavobacteriia</taxon>
        <taxon>Flavobacteriales</taxon>
        <taxon>Flavobacteriaceae</taxon>
        <taxon>Cerina</taxon>
    </lineage>
</organism>
<evidence type="ECO:0000313" key="2">
    <source>
        <dbReference type="Proteomes" id="UP001200642"/>
    </source>
</evidence>
<comment type="caution">
    <text evidence="1">The sequence shown here is derived from an EMBL/GenBank/DDBJ whole genome shotgun (WGS) entry which is preliminary data.</text>
</comment>
<dbReference type="RefSeq" id="WP_317903736.1">
    <property type="nucleotide sequence ID" value="NZ_JAIRBC010000037.1"/>
</dbReference>
<dbReference type="Proteomes" id="UP001200642">
    <property type="component" value="Unassembled WGS sequence"/>
</dbReference>
<evidence type="ECO:0000313" key="1">
    <source>
        <dbReference type="EMBL" id="MCG2462601.1"/>
    </source>
</evidence>
<keyword evidence="2" id="KW-1185">Reference proteome</keyword>
<proteinExistence type="predicted"/>
<reference evidence="1" key="1">
    <citation type="submission" date="2023-02" db="EMBL/GenBank/DDBJ databases">
        <title>Genome of Flavobacteriaceae gen. nov. sp. strain F89.</title>
        <authorList>
            <person name="Wang Y."/>
        </authorList>
    </citation>
    <scope>NUCLEOTIDE SEQUENCE</scope>
    <source>
        <strain evidence="1">F89</strain>
    </source>
</reference>
<accession>A0AAE3JQW9</accession>
<name>A0AAE3JQW9_9FLAO</name>
<sequence length="382" mass="44230">MNGVDKNVLIISPEPWGISKISKHHYAIAFANKGYLVYFLTLHIGKLSKNIEICPDHKNIQIVNFPISNLLNKLRFRWRWGYNLIVGKKVLSWAYQHRALDLLLSFDRNGVFTNLSNFKAKKTIFFPVDKVIKRFVREYKGFDRLISISPVILESFPHVKNKILFNHGLSPDFVAIAQQEDNYNSKKEVKKIAYVGNLLIGPILDKPVLQTILNQHCDYEFHFFGAFEPRANNLGSDTSKESMEFIEFLKKADNCILHGMVASNILALDLLDMDAFLICYDYRFDKNRCSNAHKVLEYLALGKPIISTRISMYDNLKLFPMLDTFDNSNFPNFFKEQLQNWTLINTEEAFSRRKDYALKNSYSEHANKIEEILGKGISQLPL</sequence>
<dbReference type="EMBL" id="JAIRBC010000037">
    <property type="protein sequence ID" value="MCG2462601.1"/>
    <property type="molecule type" value="Genomic_DNA"/>
</dbReference>
<gene>
    <name evidence="1" type="ORF">K8352_17700</name>
</gene>
<dbReference type="SUPFAM" id="SSF53756">
    <property type="entry name" value="UDP-Glycosyltransferase/glycogen phosphorylase"/>
    <property type="match status" value="1"/>
</dbReference>
<dbReference type="Gene3D" id="3.40.50.2000">
    <property type="entry name" value="Glycogen Phosphorylase B"/>
    <property type="match status" value="1"/>
</dbReference>